<evidence type="ECO:0000256" key="5">
    <source>
        <dbReference type="ARBA" id="ARBA00023224"/>
    </source>
</evidence>
<feature type="transmembrane region" description="Helical" evidence="8">
    <location>
        <begin position="186"/>
        <end position="208"/>
    </location>
</feature>
<dbReference type="SMART" id="SM00283">
    <property type="entry name" value="MA"/>
    <property type="match status" value="1"/>
</dbReference>
<comment type="caution">
    <text evidence="11">The sequence shown here is derived from an EMBL/GenBank/DDBJ whole genome shotgun (WGS) entry which is preliminary data.</text>
</comment>
<keyword evidence="4 8" id="KW-0472">Membrane</keyword>
<evidence type="ECO:0000256" key="2">
    <source>
        <dbReference type="ARBA" id="ARBA00022692"/>
    </source>
</evidence>
<gene>
    <name evidence="11" type="ORF">L2749_04205</name>
</gene>
<dbReference type="Pfam" id="PF00672">
    <property type="entry name" value="HAMP"/>
    <property type="match status" value="1"/>
</dbReference>
<keyword evidence="5 7" id="KW-0807">Transducer</keyword>
<feature type="domain" description="Methyl-accepting transducer" evidence="9">
    <location>
        <begin position="264"/>
        <end position="500"/>
    </location>
</feature>
<dbReference type="GO" id="GO:0016020">
    <property type="term" value="C:membrane"/>
    <property type="evidence" value="ECO:0007669"/>
    <property type="project" value="UniProtKB-SubCell"/>
</dbReference>
<evidence type="ECO:0000256" key="3">
    <source>
        <dbReference type="ARBA" id="ARBA00022989"/>
    </source>
</evidence>
<dbReference type="EMBL" id="JAKILJ010000006">
    <property type="protein sequence ID" value="MCL1104463.1"/>
    <property type="molecule type" value="Genomic_DNA"/>
</dbReference>
<evidence type="ECO:0000256" key="7">
    <source>
        <dbReference type="PROSITE-ProRule" id="PRU00284"/>
    </source>
</evidence>
<dbReference type="InterPro" id="IPR003660">
    <property type="entry name" value="HAMP_dom"/>
</dbReference>
<dbReference type="GO" id="GO:0006935">
    <property type="term" value="P:chemotaxis"/>
    <property type="evidence" value="ECO:0007669"/>
    <property type="project" value="InterPro"/>
</dbReference>
<dbReference type="Pfam" id="PF00015">
    <property type="entry name" value="MCPsignal"/>
    <property type="match status" value="1"/>
</dbReference>
<dbReference type="CDD" id="cd11386">
    <property type="entry name" value="MCP_signal"/>
    <property type="match status" value="1"/>
</dbReference>
<dbReference type="RefSeq" id="WP_188924170.1">
    <property type="nucleotide sequence ID" value="NZ_BMQI01000007.1"/>
</dbReference>
<organism evidence="11 12">
    <name type="scientific">Shewanella algicola</name>
    <dbReference type="NCBI Taxonomy" id="640633"/>
    <lineage>
        <taxon>Bacteria</taxon>
        <taxon>Pseudomonadati</taxon>
        <taxon>Pseudomonadota</taxon>
        <taxon>Gammaproteobacteria</taxon>
        <taxon>Alteromonadales</taxon>
        <taxon>Shewanellaceae</taxon>
        <taxon>Shewanella</taxon>
    </lineage>
</organism>
<dbReference type="SUPFAM" id="SSF58104">
    <property type="entry name" value="Methyl-accepting chemotaxis protein (MCP) signaling domain"/>
    <property type="match status" value="1"/>
</dbReference>
<keyword evidence="12" id="KW-1185">Reference proteome</keyword>
<protein>
    <submittedName>
        <fullName evidence="11">Methyl-accepting chemotaxis protein</fullName>
    </submittedName>
</protein>
<sequence length="537" mass="57792">MFDLSIKRMLQITSALALSAMITLAWIGSSQQSQIHKRVVNEEAQVDAIFALKDTRYYVVQIQQFLTDVGATKSDEAKAEALESLNGALAQLDILIDAAPEFYQQAQGIKRKVNDVYKSGINMADAYLIQGTEAGNHLMKGSGGFDEVSSDLADDLDKLANQIDQHYNTAVKQTLSANETAARVQFWGNLTLGVFLAMILFGLYRAIINPLRKLDESMRNVASGAKDLTVKLDDSGDTEIAKVASSFNVFVKQIHDLITDFNDNSQQLGTASAQLTSSSNETLSGMQRLQSETEQVATAMNQMQATVIEVANNAELAAQAAKDSDTQAGQGDKVVQQTITSIEQLANGVEQAASALHQLEKDTDNIGSILEVIRSISDQTNLLALNAAIEAARAGEHGRGFAVVADEVRTLSKRTQDSTNQIQQMISQLQAGVKDAVSVMDSSRQQALNSTEQAALAGEALSSITHSVATIANMATQIATAAEEQTAVTDEINRNIVNISDEAGLTATNAQQSYSASVQVDELSQQLRSQIGQFKTH</sequence>
<evidence type="ECO:0000256" key="8">
    <source>
        <dbReference type="SAM" id="Phobius"/>
    </source>
</evidence>
<dbReference type="AlphaFoldDB" id="A0A9X1Z3J2"/>
<evidence type="ECO:0000259" key="9">
    <source>
        <dbReference type="PROSITE" id="PS50111"/>
    </source>
</evidence>
<dbReference type="SMART" id="SM00304">
    <property type="entry name" value="HAMP"/>
    <property type="match status" value="1"/>
</dbReference>
<evidence type="ECO:0000256" key="6">
    <source>
        <dbReference type="ARBA" id="ARBA00029447"/>
    </source>
</evidence>
<feature type="domain" description="HAMP" evidence="10">
    <location>
        <begin position="205"/>
        <end position="259"/>
    </location>
</feature>
<dbReference type="PANTHER" id="PTHR32089:SF119">
    <property type="entry name" value="METHYL-ACCEPTING CHEMOTAXIS PROTEIN CTPL"/>
    <property type="match status" value="1"/>
</dbReference>
<name>A0A9X1Z3J2_9GAMM</name>
<reference evidence="11" key="1">
    <citation type="submission" date="2022-01" db="EMBL/GenBank/DDBJ databases">
        <title>Whole genome-based taxonomy of the Shewanellaceae.</title>
        <authorList>
            <person name="Martin-Rodriguez A.J."/>
        </authorList>
    </citation>
    <scope>NUCLEOTIDE SEQUENCE</scope>
    <source>
        <strain evidence="11">DSM 23803</strain>
    </source>
</reference>
<comment type="subcellular location">
    <subcellularLocation>
        <location evidence="1">Membrane</location>
        <topology evidence="1">Multi-pass membrane protein</topology>
    </subcellularLocation>
</comment>
<dbReference type="Gene3D" id="1.10.287.950">
    <property type="entry name" value="Methyl-accepting chemotaxis protein"/>
    <property type="match status" value="1"/>
</dbReference>
<proteinExistence type="inferred from homology"/>
<evidence type="ECO:0000256" key="1">
    <source>
        <dbReference type="ARBA" id="ARBA00004141"/>
    </source>
</evidence>
<dbReference type="InterPro" id="IPR004090">
    <property type="entry name" value="Chemotax_Me-accpt_rcpt"/>
</dbReference>
<dbReference type="PROSITE" id="PS50885">
    <property type="entry name" value="HAMP"/>
    <property type="match status" value="1"/>
</dbReference>
<accession>A0A9X1Z3J2</accession>
<dbReference type="PRINTS" id="PR00260">
    <property type="entry name" value="CHEMTRNSDUCR"/>
</dbReference>
<dbReference type="GO" id="GO:0004888">
    <property type="term" value="F:transmembrane signaling receptor activity"/>
    <property type="evidence" value="ECO:0007669"/>
    <property type="project" value="InterPro"/>
</dbReference>
<dbReference type="GO" id="GO:0007165">
    <property type="term" value="P:signal transduction"/>
    <property type="evidence" value="ECO:0007669"/>
    <property type="project" value="UniProtKB-KW"/>
</dbReference>
<dbReference type="PROSITE" id="PS50111">
    <property type="entry name" value="CHEMOTAXIS_TRANSDUC_2"/>
    <property type="match status" value="1"/>
</dbReference>
<dbReference type="FunFam" id="1.10.287.950:FF:000001">
    <property type="entry name" value="Methyl-accepting chemotaxis sensory transducer"/>
    <property type="match status" value="1"/>
</dbReference>
<dbReference type="Proteomes" id="UP001139408">
    <property type="component" value="Unassembled WGS sequence"/>
</dbReference>
<keyword evidence="3 8" id="KW-1133">Transmembrane helix</keyword>
<evidence type="ECO:0000256" key="4">
    <source>
        <dbReference type="ARBA" id="ARBA00023136"/>
    </source>
</evidence>
<dbReference type="InterPro" id="IPR004089">
    <property type="entry name" value="MCPsignal_dom"/>
</dbReference>
<comment type="similarity">
    <text evidence="6">Belongs to the methyl-accepting chemotaxis (MCP) protein family.</text>
</comment>
<dbReference type="CDD" id="cd06225">
    <property type="entry name" value="HAMP"/>
    <property type="match status" value="1"/>
</dbReference>
<dbReference type="PANTHER" id="PTHR32089">
    <property type="entry name" value="METHYL-ACCEPTING CHEMOTAXIS PROTEIN MCPB"/>
    <property type="match status" value="1"/>
</dbReference>
<evidence type="ECO:0000313" key="11">
    <source>
        <dbReference type="EMBL" id="MCL1104463.1"/>
    </source>
</evidence>
<evidence type="ECO:0000259" key="10">
    <source>
        <dbReference type="PROSITE" id="PS50885"/>
    </source>
</evidence>
<keyword evidence="2 8" id="KW-0812">Transmembrane</keyword>
<evidence type="ECO:0000313" key="12">
    <source>
        <dbReference type="Proteomes" id="UP001139408"/>
    </source>
</evidence>